<dbReference type="Proteomes" id="UP000654257">
    <property type="component" value="Unassembled WGS sequence"/>
</dbReference>
<keyword evidence="2" id="KW-1185">Reference proteome</keyword>
<sequence length="186" mass="18803">MSSRNTVIRSLHDLGAAAWFGGTLMGAIGLNGAADSVRDPKDRARVAATGWAKWAPANAVAIGAHVIGGAGILAANRDRAAHQAGVRANTVTKLVVTGAALAATAYSGVLGAKTAQGDGEHVEGATEPSASTPKDVAAAQKQLKYLQAVLPVLTGVIVVLGAQQGEQQRPSQILSGLATTLTRRTP</sequence>
<protein>
    <submittedName>
        <fullName evidence="1">Uncharacterized protein</fullName>
    </submittedName>
</protein>
<gene>
    <name evidence="1" type="ORF">GCM10007304_44160</name>
</gene>
<dbReference type="RefSeq" id="WP_188547087.1">
    <property type="nucleotide sequence ID" value="NZ_BMCU01000006.1"/>
</dbReference>
<accession>A0A917G6G1</accession>
<dbReference type="EMBL" id="BMCU01000006">
    <property type="protein sequence ID" value="GGG25462.1"/>
    <property type="molecule type" value="Genomic_DNA"/>
</dbReference>
<reference evidence="1" key="1">
    <citation type="journal article" date="2014" name="Int. J. Syst. Evol. Microbiol.">
        <title>Complete genome sequence of Corynebacterium casei LMG S-19264T (=DSM 44701T), isolated from a smear-ripened cheese.</title>
        <authorList>
            <consortium name="US DOE Joint Genome Institute (JGI-PGF)"/>
            <person name="Walter F."/>
            <person name="Albersmeier A."/>
            <person name="Kalinowski J."/>
            <person name="Ruckert C."/>
        </authorList>
    </citation>
    <scope>NUCLEOTIDE SEQUENCE</scope>
    <source>
        <strain evidence="1">CCM 7905</strain>
    </source>
</reference>
<proteinExistence type="predicted"/>
<comment type="caution">
    <text evidence="1">The sequence shown here is derived from an EMBL/GenBank/DDBJ whole genome shotgun (WGS) entry which is preliminary data.</text>
</comment>
<organism evidence="1 2">
    <name type="scientific">Rhodococcoides trifolii</name>
    <dbReference type="NCBI Taxonomy" id="908250"/>
    <lineage>
        <taxon>Bacteria</taxon>
        <taxon>Bacillati</taxon>
        <taxon>Actinomycetota</taxon>
        <taxon>Actinomycetes</taxon>
        <taxon>Mycobacteriales</taxon>
        <taxon>Nocardiaceae</taxon>
        <taxon>Rhodococcoides</taxon>
    </lineage>
</organism>
<evidence type="ECO:0000313" key="2">
    <source>
        <dbReference type="Proteomes" id="UP000654257"/>
    </source>
</evidence>
<dbReference type="AlphaFoldDB" id="A0A917G6G1"/>
<evidence type="ECO:0000313" key="1">
    <source>
        <dbReference type="EMBL" id="GGG25462.1"/>
    </source>
</evidence>
<reference evidence="1" key="2">
    <citation type="submission" date="2020-09" db="EMBL/GenBank/DDBJ databases">
        <authorList>
            <person name="Sun Q."/>
            <person name="Sedlacek I."/>
        </authorList>
    </citation>
    <scope>NUCLEOTIDE SEQUENCE</scope>
    <source>
        <strain evidence="1">CCM 7905</strain>
    </source>
</reference>
<name>A0A917G6G1_9NOCA</name>